<keyword evidence="9 10" id="KW-0472">Membrane</keyword>
<feature type="transmembrane region" description="Helical" evidence="10">
    <location>
        <begin position="98"/>
        <end position="116"/>
    </location>
</feature>
<keyword evidence="7 10" id="KW-0812">Transmembrane</keyword>
<keyword evidence="6" id="KW-1003">Cell membrane</keyword>
<comment type="caution">
    <text evidence="11">The sequence shown here is derived from an EMBL/GenBank/DDBJ whole genome shotgun (WGS) entry which is preliminary data.</text>
</comment>
<gene>
    <name evidence="11" type="primary">pnuC</name>
    <name evidence="11" type="ORF">ON753_05030</name>
</gene>
<dbReference type="PANTHER" id="PTHR36122:SF2">
    <property type="entry name" value="NICOTINAMIDE RIBOSIDE TRANSPORTER PNUC"/>
    <property type="match status" value="1"/>
</dbReference>
<evidence type="ECO:0000256" key="3">
    <source>
        <dbReference type="ARBA" id="ARBA00006669"/>
    </source>
</evidence>
<evidence type="ECO:0000256" key="4">
    <source>
        <dbReference type="ARBA" id="ARBA00017522"/>
    </source>
</evidence>
<organism evidence="11 12">
    <name type="scientific">Roseibium salinum</name>
    <dbReference type="NCBI Taxonomy" id="1604349"/>
    <lineage>
        <taxon>Bacteria</taxon>
        <taxon>Pseudomonadati</taxon>
        <taxon>Pseudomonadota</taxon>
        <taxon>Alphaproteobacteria</taxon>
        <taxon>Hyphomicrobiales</taxon>
        <taxon>Stappiaceae</taxon>
        <taxon>Roseibium</taxon>
    </lineage>
</organism>
<comment type="function">
    <text evidence="1">Required for nicotinamide riboside transport across the inner membrane.</text>
</comment>
<evidence type="ECO:0000256" key="5">
    <source>
        <dbReference type="ARBA" id="ARBA00022448"/>
    </source>
</evidence>
<feature type="transmembrane region" description="Helical" evidence="10">
    <location>
        <begin position="37"/>
        <end position="54"/>
    </location>
</feature>
<evidence type="ECO:0000256" key="6">
    <source>
        <dbReference type="ARBA" id="ARBA00022475"/>
    </source>
</evidence>
<keyword evidence="5" id="KW-0813">Transport</keyword>
<feature type="transmembrane region" description="Helical" evidence="10">
    <location>
        <begin position="6"/>
        <end position="30"/>
    </location>
</feature>
<comment type="similarity">
    <text evidence="3">Belongs to the nicotinamide ribonucleoside (NR) uptake permease (TC 4.B.1) family.</text>
</comment>
<evidence type="ECO:0000256" key="7">
    <source>
        <dbReference type="ARBA" id="ARBA00022692"/>
    </source>
</evidence>
<evidence type="ECO:0000256" key="1">
    <source>
        <dbReference type="ARBA" id="ARBA00002672"/>
    </source>
</evidence>
<dbReference type="NCBIfam" id="TIGR01528">
    <property type="entry name" value="NMN_trans_PnuC"/>
    <property type="match status" value="1"/>
</dbReference>
<dbReference type="EMBL" id="JAPEVI010000003">
    <property type="protein sequence ID" value="MCX2721771.1"/>
    <property type="molecule type" value="Genomic_DNA"/>
</dbReference>
<evidence type="ECO:0000313" key="11">
    <source>
        <dbReference type="EMBL" id="MCX2721771.1"/>
    </source>
</evidence>
<dbReference type="Pfam" id="PF04973">
    <property type="entry name" value="NMN_transporter"/>
    <property type="match status" value="1"/>
</dbReference>
<dbReference type="InterPro" id="IPR006419">
    <property type="entry name" value="NMN_transpt_PnuC"/>
</dbReference>
<feature type="transmembrane region" description="Helical" evidence="10">
    <location>
        <begin position="60"/>
        <end position="78"/>
    </location>
</feature>
<evidence type="ECO:0000256" key="2">
    <source>
        <dbReference type="ARBA" id="ARBA00004651"/>
    </source>
</evidence>
<dbReference type="RefSeq" id="WP_265961478.1">
    <property type="nucleotide sequence ID" value="NZ_JAPEVI010000003.1"/>
</dbReference>
<keyword evidence="8 10" id="KW-1133">Transmembrane helix</keyword>
<evidence type="ECO:0000256" key="10">
    <source>
        <dbReference type="SAM" id="Phobius"/>
    </source>
</evidence>
<protein>
    <recommendedName>
        <fullName evidence="4">Nicotinamide riboside transporter PnuC</fullName>
    </recommendedName>
</protein>
<keyword evidence="12" id="KW-1185">Reference proteome</keyword>
<reference evidence="11 12" key="1">
    <citation type="journal article" date="2016" name="Int. J. Syst. Evol. Microbiol.">
        <title>Labrenzia salina sp. nov., isolated from the rhizosphere of the halophyte Arthrocnemum macrostachyum.</title>
        <authorList>
            <person name="Camacho M."/>
            <person name="Redondo-Gomez S."/>
            <person name="Rodriguez-Llorente I."/>
            <person name="Rohde M."/>
            <person name="Sproer C."/>
            <person name="Schumann P."/>
            <person name="Klenk H.P."/>
            <person name="Montero-Calasanz M.D.C."/>
        </authorList>
    </citation>
    <scope>NUCLEOTIDE SEQUENCE [LARGE SCALE GENOMIC DNA]</scope>
    <source>
        <strain evidence="11 12">DSM 29163</strain>
    </source>
</reference>
<comment type="subcellular location">
    <subcellularLocation>
        <location evidence="2">Cell membrane</location>
        <topology evidence="2">Multi-pass membrane protein</topology>
    </subcellularLocation>
</comment>
<feature type="transmembrane region" description="Helical" evidence="10">
    <location>
        <begin position="172"/>
        <end position="189"/>
    </location>
</feature>
<evidence type="ECO:0000313" key="12">
    <source>
        <dbReference type="Proteomes" id="UP001300261"/>
    </source>
</evidence>
<evidence type="ECO:0000256" key="8">
    <source>
        <dbReference type="ARBA" id="ARBA00022989"/>
    </source>
</evidence>
<dbReference type="Proteomes" id="UP001300261">
    <property type="component" value="Unassembled WGS sequence"/>
</dbReference>
<sequence length="199" mass="22779">MIDFFFAMIGSTPIEWIAVACGLFNVILIIRRSIWNYPFGFVMVSLYFVIFWDYRLYSDALLQVYFFLIQIYGLQVWLNGRASDGRVVVAPLSQQAFLGYLAATAAAWLVIGWFMSTFTDAAAPYWDAAVAAFSVTAQFLMSRRYLESWILWICVDLLAIQLFYSRDLAPTAALYTVFLCLAIAGLMQWSRAPREMRAQ</sequence>
<name>A0ABT3QY53_9HYPH</name>
<proteinExistence type="inferred from homology"/>
<evidence type="ECO:0000256" key="9">
    <source>
        <dbReference type="ARBA" id="ARBA00023136"/>
    </source>
</evidence>
<dbReference type="PANTHER" id="PTHR36122">
    <property type="entry name" value="NICOTINAMIDE RIBOSIDE TRANSPORTER PNUC"/>
    <property type="match status" value="1"/>
</dbReference>
<accession>A0ABT3QY53</accession>